<feature type="region of interest" description="Disordered" evidence="1">
    <location>
        <begin position="42"/>
        <end position="91"/>
    </location>
</feature>
<evidence type="ECO:0000313" key="2">
    <source>
        <dbReference type="EMBL" id="KAJ4190302.1"/>
    </source>
</evidence>
<reference evidence="2" key="1">
    <citation type="submission" date="2022-09" db="EMBL/GenBank/DDBJ databases">
        <title>Fusarium specimens isolated from Avocado Roots.</title>
        <authorList>
            <person name="Stajich J."/>
            <person name="Roper C."/>
            <person name="Heimlech-Rivalta G."/>
        </authorList>
    </citation>
    <scope>NUCLEOTIDE SEQUENCE</scope>
    <source>
        <strain evidence="2">A02</strain>
    </source>
</reference>
<sequence length="106" mass="11823">MVMAWNLRWAETVSRRDTTSIPNPAFAAVSWPIIMACRGDEEQMPTPIPYSSRTGREQGPRPISADSNTREKKVIPGAAQSPFPATPPRVVKYQDGRPVVDVRDMK</sequence>
<organism evidence="2 3">
    <name type="scientific">Fusarium falciforme</name>
    <dbReference type="NCBI Taxonomy" id="195108"/>
    <lineage>
        <taxon>Eukaryota</taxon>
        <taxon>Fungi</taxon>
        <taxon>Dikarya</taxon>
        <taxon>Ascomycota</taxon>
        <taxon>Pezizomycotina</taxon>
        <taxon>Sordariomycetes</taxon>
        <taxon>Hypocreomycetidae</taxon>
        <taxon>Hypocreales</taxon>
        <taxon>Nectriaceae</taxon>
        <taxon>Fusarium</taxon>
        <taxon>Fusarium solani species complex</taxon>
    </lineage>
</organism>
<gene>
    <name evidence="2" type="ORF">NW755_005444</name>
</gene>
<dbReference type="EMBL" id="JAOQAV010000011">
    <property type="protein sequence ID" value="KAJ4190302.1"/>
    <property type="molecule type" value="Genomic_DNA"/>
</dbReference>
<keyword evidence="3" id="KW-1185">Reference proteome</keyword>
<proteinExistence type="predicted"/>
<name>A0A9W8R8U8_9HYPO</name>
<evidence type="ECO:0000313" key="3">
    <source>
        <dbReference type="Proteomes" id="UP001152087"/>
    </source>
</evidence>
<protein>
    <submittedName>
        <fullName evidence="2">Uncharacterized protein</fullName>
    </submittedName>
</protein>
<dbReference type="Proteomes" id="UP001152087">
    <property type="component" value="Unassembled WGS sequence"/>
</dbReference>
<evidence type="ECO:0000256" key="1">
    <source>
        <dbReference type="SAM" id="MobiDB-lite"/>
    </source>
</evidence>
<dbReference type="AlphaFoldDB" id="A0A9W8R8U8"/>
<comment type="caution">
    <text evidence="2">The sequence shown here is derived from an EMBL/GenBank/DDBJ whole genome shotgun (WGS) entry which is preliminary data.</text>
</comment>
<accession>A0A9W8R8U8</accession>